<dbReference type="InterPro" id="IPR043504">
    <property type="entry name" value="Peptidase_S1_PA_chymotrypsin"/>
</dbReference>
<reference evidence="1 2" key="1">
    <citation type="submission" date="2019-08" db="EMBL/GenBank/DDBJ databases">
        <title>Bradyrhizobium hipponensis sp. nov., a rhizobium isolated from a Lupinus angustifolius root nodule in Tunisia.</title>
        <authorList>
            <person name="Off K."/>
            <person name="Rejili M."/>
            <person name="Mars M."/>
            <person name="Brachmann A."/>
            <person name="Marin M."/>
        </authorList>
    </citation>
    <scope>NUCLEOTIDE SEQUENCE [LARGE SCALE GENOMIC DNA]</scope>
    <source>
        <strain evidence="1 2">CTAW71</strain>
    </source>
</reference>
<dbReference type="InterPro" id="IPR009003">
    <property type="entry name" value="Peptidase_S1_PA"/>
</dbReference>
<accession>A0A5D3K535</accession>
<protein>
    <submittedName>
        <fullName evidence="1">Trypsin-like peptidase domain-containing protein</fullName>
    </submittedName>
</protein>
<dbReference type="Gene3D" id="2.40.10.10">
    <property type="entry name" value="Trypsin-like serine proteases"/>
    <property type="match status" value="1"/>
</dbReference>
<sequence>MAFPIGPDPRSDQSETDFLIQDPFGLRRAVTPVFAFDLRDGMLVDPVNGQSIGLGTSFYVTPFGHQLSAMHVITDFLNGLGVPIRPGPDKKLVQPDRTWIGIYQDPGLVYGATLAGSVLLATDFVMFPFDQSQHPLAVTFTSEQLNHVEPSLDLASWNVSGLNEKRTTFLPMRIGRARLAEGDRVMALGYPGIKSWRRPGARIVSFEEEMRGSIGRVTKIDRTWDQARKVWPTFTVDVHWKPGMSGGPVFNESGDVVGIVSRGGAVAGETAGWGHALWLEALPYKQDIYGCIDPLNPGWICGWGVCNNSQSLVELFPTQEAANAFAQTHGPGLSVRYVSTQHPARLVRPAR</sequence>
<keyword evidence="2" id="KW-1185">Reference proteome</keyword>
<organism evidence="1 2">
    <name type="scientific">Bradyrhizobium rifense</name>
    <dbReference type="NCBI Taxonomy" id="515499"/>
    <lineage>
        <taxon>Bacteria</taxon>
        <taxon>Pseudomonadati</taxon>
        <taxon>Pseudomonadota</taxon>
        <taxon>Alphaproteobacteria</taxon>
        <taxon>Hyphomicrobiales</taxon>
        <taxon>Nitrobacteraceae</taxon>
        <taxon>Bradyrhizobium</taxon>
    </lineage>
</organism>
<dbReference type="EMBL" id="VSSS01000057">
    <property type="protein sequence ID" value="TYL89972.1"/>
    <property type="molecule type" value="Genomic_DNA"/>
</dbReference>
<comment type="caution">
    <text evidence="1">The sequence shown here is derived from an EMBL/GenBank/DDBJ whole genome shotgun (WGS) entry which is preliminary data.</text>
</comment>
<dbReference type="SUPFAM" id="SSF50494">
    <property type="entry name" value="Trypsin-like serine proteases"/>
    <property type="match status" value="1"/>
</dbReference>
<evidence type="ECO:0000313" key="2">
    <source>
        <dbReference type="Proteomes" id="UP000324758"/>
    </source>
</evidence>
<proteinExistence type="predicted"/>
<name>A0A5D3K535_9BRAD</name>
<dbReference type="AlphaFoldDB" id="A0A5D3K535"/>
<dbReference type="Pfam" id="PF13365">
    <property type="entry name" value="Trypsin_2"/>
    <property type="match status" value="1"/>
</dbReference>
<dbReference type="Proteomes" id="UP000324758">
    <property type="component" value="Unassembled WGS sequence"/>
</dbReference>
<dbReference type="OrthoDB" id="8265052at2"/>
<gene>
    <name evidence="1" type="ORF">FXB40_34145</name>
</gene>
<evidence type="ECO:0000313" key="1">
    <source>
        <dbReference type="EMBL" id="TYL89972.1"/>
    </source>
</evidence>